<dbReference type="STRING" id="104452.A0A0L7KSU1"/>
<dbReference type="SMART" id="SM00644">
    <property type="entry name" value="Ami_2"/>
    <property type="match status" value="1"/>
</dbReference>
<evidence type="ECO:0000256" key="2">
    <source>
        <dbReference type="ARBA" id="ARBA00011245"/>
    </source>
</evidence>
<comment type="caution">
    <text evidence="8">The sequence shown here is derived from an EMBL/GenBank/DDBJ whole genome shotgun (WGS) entry which is preliminary data.</text>
</comment>
<comment type="subunit">
    <text evidence="2">Monomer.</text>
</comment>
<dbReference type="PANTHER" id="PTHR11022:SF41">
    <property type="entry name" value="PEPTIDOGLYCAN-RECOGNITION PROTEIN LC-RELATED"/>
    <property type="match status" value="1"/>
</dbReference>
<dbReference type="FunFam" id="3.40.80.10:FF:000001">
    <property type="entry name" value="Peptidoglycan recognition protein 1"/>
    <property type="match status" value="1"/>
</dbReference>
<name>A0A0L7KSU1_OPEBR</name>
<comment type="similarity">
    <text evidence="1">Belongs to the N-acetylmuramoyl-L-alanine amidase 2 family.</text>
</comment>
<dbReference type="InterPro" id="IPR036505">
    <property type="entry name" value="Amidase/PGRP_sf"/>
</dbReference>
<evidence type="ECO:0000259" key="6">
    <source>
        <dbReference type="SMART" id="SM00644"/>
    </source>
</evidence>
<evidence type="ECO:0000256" key="4">
    <source>
        <dbReference type="ARBA" id="ARBA00022859"/>
    </source>
</evidence>
<feature type="domain" description="Peptidoglycan recognition protein family" evidence="7">
    <location>
        <begin position="137"/>
        <end position="280"/>
    </location>
</feature>
<evidence type="ECO:0000313" key="8">
    <source>
        <dbReference type="EMBL" id="KOB66337.1"/>
    </source>
</evidence>
<dbReference type="PANTHER" id="PTHR11022">
    <property type="entry name" value="PEPTIDOGLYCAN RECOGNITION PROTEIN"/>
    <property type="match status" value="1"/>
</dbReference>
<dbReference type="EMBL" id="JTDY01006049">
    <property type="protein sequence ID" value="KOB66337.1"/>
    <property type="molecule type" value="Genomic_DNA"/>
</dbReference>
<keyword evidence="4" id="KW-0391">Immunity</keyword>
<proteinExistence type="inferred from homology"/>
<dbReference type="Pfam" id="PF01510">
    <property type="entry name" value="Amidase_2"/>
    <property type="match status" value="1"/>
</dbReference>
<dbReference type="CDD" id="cd06583">
    <property type="entry name" value="PGRP"/>
    <property type="match status" value="1"/>
</dbReference>
<evidence type="ECO:0000259" key="7">
    <source>
        <dbReference type="SMART" id="SM00701"/>
    </source>
</evidence>
<gene>
    <name evidence="8" type="ORF">OBRU01_21357</name>
</gene>
<dbReference type="GO" id="GO:0009253">
    <property type="term" value="P:peptidoglycan catabolic process"/>
    <property type="evidence" value="ECO:0007669"/>
    <property type="project" value="InterPro"/>
</dbReference>
<keyword evidence="9" id="KW-1185">Reference proteome</keyword>
<protein>
    <recommendedName>
        <fullName evidence="5">Peptidoglycan recognition protein</fullName>
    </recommendedName>
</protein>
<dbReference type="SUPFAM" id="SSF55846">
    <property type="entry name" value="N-acetylmuramoyl-L-alanine amidase-like"/>
    <property type="match status" value="1"/>
</dbReference>
<dbReference type="SMART" id="SM00701">
    <property type="entry name" value="PGRP"/>
    <property type="match status" value="1"/>
</dbReference>
<keyword evidence="3" id="KW-0399">Innate immunity</keyword>
<dbReference type="InterPro" id="IPR006619">
    <property type="entry name" value="PGRP_domain_met/bac"/>
</dbReference>
<dbReference type="AlphaFoldDB" id="A0A0L7KSU1"/>
<evidence type="ECO:0000256" key="1">
    <source>
        <dbReference type="ARBA" id="ARBA00007553"/>
    </source>
</evidence>
<dbReference type="InterPro" id="IPR002502">
    <property type="entry name" value="Amidase_domain"/>
</dbReference>
<dbReference type="GO" id="GO:0045087">
    <property type="term" value="P:innate immune response"/>
    <property type="evidence" value="ECO:0007669"/>
    <property type="project" value="UniProtKB-KW"/>
</dbReference>
<sequence length="313" mass="34821">MAMTSGSSDEENHLGIKVNGDLGNFQIVEEKSESEDEDTINTSSRAVSTVSTLPQDLVKPTASVFGSVAVTNSDNVQFGNNTYFNGPVTIKQVVQNNAEHDNPGYEHTEDETYPVPQKDANFQNVTSDPLLIAPNHLRIVSRTDWLAKPVEKPLDVLRLPAPWVIITHTDTEGCTSQSECVLRVRLIQMFHVESRKWFDIGYNFLVAGDGSAYYGRGWDYQGAHTLGYNKYSIGIAFVGTFNANAPPKKQIEAAQKLIKRGVELGKIAKDYKLFGHRQLASTLSPGDKLYNIIKEWPHFVKNDSDISELVPNY</sequence>
<evidence type="ECO:0000256" key="3">
    <source>
        <dbReference type="ARBA" id="ARBA00022588"/>
    </source>
</evidence>
<dbReference type="InterPro" id="IPR015510">
    <property type="entry name" value="PGRP"/>
</dbReference>
<evidence type="ECO:0000256" key="5">
    <source>
        <dbReference type="ARBA" id="ARBA00069708"/>
    </source>
</evidence>
<organism evidence="8 9">
    <name type="scientific">Operophtera brumata</name>
    <name type="common">Winter moth</name>
    <name type="synonym">Phalaena brumata</name>
    <dbReference type="NCBI Taxonomy" id="104452"/>
    <lineage>
        <taxon>Eukaryota</taxon>
        <taxon>Metazoa</taxon>
        <taxon>Ecdysozoa</taxon>
        <taxon>Arthropoda</taxon>
        <taxon>Hexapoda</taxon>
        <taxon>Insecta</taxon>
        <taxon>Pterygota</taxon>
        <taxon>Neoptera</taxon>
        <taxon>Endopterygota</taxon>
        <taxon>Lepidoptera</taxon>
        <taxon>Glossata</taxon>
        <taxon>Ditrysia</taxon>
        <taxon>Geometroidea</taxon>
        <taxon>Geometridae</taxon>
        <taxon>Larentiinae</taxon>
        <taxon>Operophtera</taxon>
    </lineage>
</organism>
<reference evidence="8 9" key="1">
    <citation type="journal article" date="2015" name="Genome Biol. Evol.">
        <title>The genome of winter moth (Operophtera brumata) provides a genomic perspective on sexual dimorphism and phenology.</title>
        <authorList>
            <person name="Derks M.F."/>
            <person name="Smit S."/>
            <person name="Salis L."/>
            <person name="Schijlen E."/>
            <person name="Bossers A."/>
            <person name="Mateman C."/>
            <person name="Pijl A.S."/>
            <person name="de Ridder D."/>
            <person name="Groenen M.A."/>
            <person name="Visser M.E."/>
            <person name="Megens H.J."/>
        </authorList>
    </citation>
    <scope>NUCLEOTIDE SEQUENCE [LARGE SCALE GENOMIC DNA]</scope>
    <source>
        <strain evidence="8">WM2013NL</strain>
        <tissue evidence="8">Head and thorax</tissue>
    </source>
</reference>
<dbReference type="Gene3D" id="3.40.80.10">
    <property type="entry name" value="Peptidoglycan recognition protein-like"/>
    <property type="match status" value="1"/>
</dbReference>
<dbReference type="Proteomes" id="UP000037510">
    <property type="component" value="Unassembled WGS sequence"/>
</dbReference>
<dbReference type="GO" id="GO:0008270">
    <property type="term" value="F:zinc ion binding"/>
    <property type="evidence" value="ECO:0007669"/>
    <property type="project" value="InterPro"/>
</dbReference>
<dbReference type="GO" id="GO:0008745">
    <property type="term" value="F:N-acetylmuramoyl-L-alanine amidase activity"/>
    <property type="evidence" value="ECO:0007669"/>
    <property type="project" value="InterPro"/>
</dbReference>
<feature type="domain" description="N-acetylmuramoyl-L-alanine amidase" evidence="6">
    <location>
        <begin position="152"/>
        <end position="286"/>
    </location>
</feature>
<evidence type="ECO:0000313" key="9">
    <source>
        <dbReference type="Proteomes" id="UP000037510"/>
    </source>
</evidence>
<accession>A0A0L7KSU1</accession>